<dbReference type="EMBL" id="CP014989">
    <property type="protein sequence ID" value="ANS78293.1"/>
    <property type="molecule type" value="Genomic_DNA"/>
</dbReference>
<evidence type="ECO:0000256" key="1">
    <source>
        <dbReference type="SAM" id="MobiDB-lite"/>
    </source>
</evidence>
<dbReference type="KEGG" id="serj:SGUI_0897"/>
<dbReference type="Proteomes" id="UP000092482">
    <property type="component" value="Chromosome"/>
</dbReference>
<accession>A0A1B1NA28</accession>
<feature type="region of interest" description="Disordered" evidence="1">
    <location>
        <begin position="1"/>
        <end position="42"/>
    </location>
</feature>
<protein>
    <submittedName>
        <fullName evidence="2">Uncharacterized protein</fullName>
    </submittedName>
</protein>
<keyword evidence="3" id="KW-1185">Reference proteome</keyword>
<sequence>MEGGPGRGHTPFLSSGPARAAPRWNPGGRTDVVLGRPREETP</sequence>
<reference evidence="2 3" key="1">
    <citation type="submission" date="2016-03" db="EMBL/GenBank/DDBJ databases">
        <title>Shallow-sea hydrothermal system.</title>
        <authorList>
            <person name="Tang K."/>
        </authorList>
    </citation>
    <scope>NUCLEOTIDE SEQUENCE [LARGE SCALE GENOMIC DNA]</scope>
    <source>
        <strain evidence="2 3">JLT9</strain>
    </source>
</reference>
<dbReference type="AlphaFoldDB" id="A0A1B1NA28"/>
<evidence type="ECO:0000313" key="3">
    <source>
        <dbReference type="Proteomes" id="UP000092482"/>
    </source>
</evidence>
<name>A0A1B1NA28_9MICO</name>
<proteinExistence type="predicted"/>
<gene>
    <name evidence="2" type="ORF">SGUI_0897</name>
</gene>
<organism evidence="2 3">
    <name type="scientific">Serinicoccus hydrothermalis</name>
    <dbReference type="NCBI Taxonomy" id="1758689"/>
    <lineage>
        <taxon>Bacteria</taxon>
        <taxon>Bacillati</taxon>
        <taxon>Actinomycetota</taxon>
        <taxon>Actinomycetes</taxon>
        <taxon>Micrococcales</taxon>
        <taxon>Ornithinimicrobiaceae</taxon>
        <taxon>Serinicoccus</taxon>
    </lineage>
</organism>
<evidence type="ECO:0000313" key="2">
    <source>
        <dbReference type="EMBL" id="ANS78293.1"/>
    </source>
</evidence>